<comment type="caution">
    <text evidence="13">The sequence shown here is derived from an EMBL/GenBank/DDBJ whole genome shotgun (WGS) entry which is preliminary data.</text>
</comment>
<evidence type="ECO:0000256" key="3">
    <source>
        <dbReference type="ARBA" id="ARBA00022553"/>
    </source>
</evidence>
<feature type="transmembrane region" description="Helical" evidence="10">
    <location>
        <begin position="81"/>
        <end position="112"/>
    </location>
</feature>
<keyword evidence="7" id="KW-0067">ATP-binding</keyword>
<dbReference type="AlphaFoldDB" id="A0A6N6NQN5"/>
<dbReference type="Pfam" id="PF02518">
    <property type="entry name" value="HATPase_c"/>
    <property type="match status" value="1"/>
</dbReference>
<dbReference type="OrthoDB" id="227596at2"/>
<accession>A0A6N6NQN5</accession>
<sequence length="424" mass="44798">MDSVLIHNRKMGPRDWAVDVAVALAAFAFGAVQLMVSASLILPDEALRRMLGIEAVVPATSSFIALALTTFPLVARRKSPWLVFVFTLVAFVGLQNSFHGSMLAVFGPMVALFTIVVECSRVEMGVACAASALGLAAATYGGTSAALWFWVYVQNLVLMVVSALGGLAVCAHRESVRATEQRAEEAERTREEVAARRVEEERVRIAREVHDITAHSLSAVSIQTAAAERLIDRNPAAAREAVSLAHETAKEALEEIRAMIGVLKTGDSSAETTPTEGTARLMDLADYLQEAGVTTTLDVSGYNREATPAFIDIALFGIAREATTNIVRHAHAKNASIVLESDGARALLTVQDDGDGLLGAADGASPTGGHGIDGMRERAKLLGGTLNAGPLPGGGFRVRASIPVGDESSGFGAARGERGFHERR</sequence>
<keyword evidence="6 13" id="KW-0418">Kinase</keyword>
<evidence type="ECO:0000313" key="14">
    <source>
        <dbReference type="Proteomes" id="UP000468668"/>
    </source>
</evidence>
<keyword evidence="8" id="KW-0902">Two-component regulatory system</keyword>
<dbReference type="SUPFAM" id="SSF55874">
    <property type="entry name" value="ATPase domain of HSP90 chaperone/DNA topoisomerase II/histidine kinase"/>
    <property type="match status" value="1"/>
</dbReference>
<feature type="domain" description="Signal transduction histidine kinase subgroup 3 dimerisation and phosphoacceptor" evidence="12">
    <location>
        <begin position="201"/>
        <end position="266"/>
    </location>
</feature>
<feature type="transmembrane region" description="Helical" evidence="10">
    <location>
        <begin position="55"/>
        <end position="75"/>
    </location>
</feature>
<name>A0A6N6NQN5_9ACTN</name>
<evidence type="ECO:0000256" key="4">
    <source>
        <dbReference type="ARBA" id="ARBA00022679"/>
    </source>
</evidence>
<evidence type="ECO:0000256" key="7">
    <source>
        <dbReference type="ARBA" id="ARBA00022840"/>
    </source>
</evidence>
<keyword evidence="9" id="KW-0175">Coiled coil</keyword>
<keyword evidence="4" id="KW-0808">Transferase</keyword>
<feature type="coiled-coil region" evidence="9">
    <location>
        <begin position="176"/>
        <end position="203"/>
    </location>
</feature>
<keyword evidence="10" id="KW-0472">Membrane</keyword>
<feature type="domain" description="Histidine kinase/HSP90-like ATPase" evidence="11">
    <location>
        <begin position="314"/>
        <end position="404"/>
    </location>
</feature>
<keyword evidence="10" id="KW-1133">Transmembrane helix</keyword>
<dbReference type="Pfam" id="PF07730">
    <property type="entry name" value="HisKA_3"/>
    <property type="match status" value="1"/>
</dbReference>
<feature type="transmembrane region" description="Helical" evidence="10">
    <location>
        <begin position="149"/>
        <end position="171"/>
    </location>
</feature>
<evidence type="ECO:0000313" key="13">
    <source>
        <dbReference type="EMBL" id="KAB1642365.1"/>
    </source>
</evidence>
<dbReference type="GO" id="GO:0005524">
    <property type="term" value="F:ATP binding"/>
    <property type="evidence" value="ECO:0007669"/>
    <property type="project" value="UniProtKB-KW"/>
</dbReference>
<evidence type="ECO:0000256" key="6">
    <source>
        <dbReference type="ARBA" id="ARBA00022777"/>
    </source>
</evidence>
<dbReference type="InterPro" id="IPR003594">
    <property type="entry name" value="HATPase_dom"/>
</dbReference>
<proteinExistence type="predicted"/>
<keyword evidence="5" id="KW-0547">Nucleotide-binding</keyword>
<dbReference type="CDD" id="cd16917">
    <property type="entry name" value="HATPase_UhpB-NarQ-NarX-like"/>
    <property type="match status" value="1"/>
</dbReference>
<organism evidence="13 14">
    <name type="scientific">Ellagibacter isourolithinifaciens</name>
    <dbReference type="NCBI Taxonomy" id="2137581"/>
    <lineage>
        <taxon>Bacteria</taxon>
        <taxon>Bacillati</taxon>
        <taxon>Actinomycetota</taxon>
        <taxon>Coriobacteriia</taxon>
        <taxon>Eggerthellales</taxon>
        <taxon>Eggerthellaceae</taxon>
        <taxon>Ellagibacter</taxon>
    </lineage>
</organism>
<dbReference type="GO" id="GO:0016020">
    <property type="term" value="C:membrane"/>
    <property type="evidence" value="ECO:0007669"/>
    <property type="project" value="InterPro"/>
</dbReference>
<evidence type="ECO:0000259" key="11">
    <source>
        <dbReference type="Pfam" id="PF02518"/>
    </source>
</evidence>
<evidence type="ECO:0000259" key="12">
    <source>
        <dbReference type="Pfam" id="PF07730"/>
    </source>
</evidence>
<dbReference type="InterPro" id="IPR050482">
    <property type="entry name" value="Sensor_HK_TwoCompSys"/>
</dbReference>
<dbReference type="InterPro" id="IPR036890">
    <property type="entry name" value="HATPase_C_sf"/>
</dbReference>
<protein>
    <recommendedName>
        <fullName evidence="2">histidine kinase</fullName>
        <ecNumber evidence="2">2.7.13.3</ecNumber>
    </recommendedName>
</protein>
<dbReference type="EMBL" id="WAJR01000002">
    <property type="protein sequence ID" value="KAB1642365.1"/>
    <property type="molecule type" value="Genomic_DNA"/>
</dbReference>
<dbReference type="EC" id="2.7.13.3" evidence="2"/>
<dbReference type="Gene3D" id="3.30.565.10">
    <property type="entry name" value="Histidine kinase-like ATPase, C-terminal domain"/>
    <property type="match status" value="1"/>
</dbReference>
<evidence type="ECO:0000256" key="9">
    <source>
        <dbReference type="SAM" id="Coils"/>
    </source>
</evidence>
<reference evidence="13 14" key="1">
    <citation type="submission" date="2019-09" db="EMBL/GenBank/DDBJ databases">
        <title>Whole genome shotgun sequencing (WGS) of Ellagibacter isourolithinifaciens DSM 104140(T) and Adlercreutzia muris DSM 29508(T).</title>
        <authorList>
            <person name="Stoll D.A."/>
            <person name="Danylec N."/>
            <person name="Huch M."/>
        </authorList>
    </citation>
    <scope>NUCLEOTIDE SEQUENCE [LARGE SCALE GENOMIC DNA]</scope>
    <source>
        <strain evidence="13 14">DSM 104140</strain>
    </source>
</reference>
<comment type="catalytic activity">
    <reaction evidence="1">
        <text>ATP + protein L-histidine = ADP + protein N-phospho-L-histidine.</text>
        <dbReference type="EC" id="2.7.13.3"/>
    </reaction>
</comment>
<keyword evidence="14" id="KW-1185">Reference proteome</keyword>
<feature type="transmembrane region" description="Helical" evidence="10">
    <location>
        <begin position="20"/>
        <end position="43"/>
    </location>
</feature>
<keyword evidence="10" id="KW-0812">Transmembrane</keyword>
<evidence type="ECO:0000256" key="10">
    <source>
        <dbReference type="SAM" id="Phobius"/>
    </source>
</evidence>
<evidence type="ECO:0000256" key="2">
    <source>
        <dbReference type="ARBA" id="ARBA00012438"/>
    </source>
</evidence>
<gene>
    <name evidence="13" type="ORF">F8C90_01235</name>
</gene>
<dbReference type="GO" id="GO:0046983">
    <property type="term" value="F:protein dimerization activity"/>
    <property type="evidence" value="ECO:0007669"/>
    <property type="project" value="InterPro"/>
</dbReference>
<evidence type="ECO:0000256" key="5">
    <source>
        <dbReference type="ARBA" id="ARBA00022741"/>
    </source>
</evidence>
<dbReference type="Gene3D" id="1.20.5.1930">
    <property type="match status" value="1"/>
</dbReference>
<dbReference type="GO" id="GO:0000155">
    <property type="term" value="F:phosphorelay sensor kinase activity"/>
    <property type="evidence" value="ECO:0007669"/>
    <property type="project" value="InterPro"/>
</dbReference>
<evidence type="ECO:0000256" key="1">
    <source>
        <dbReference type="ARBA" id="ARBA00000085"/>
    </source>
</evidence>
<evidence type="ECO:0000256" key="8">
    <source>
        <dbReference type="ARBA" id="ARBA00023012"/>
    </source>
</evidence>
<dbReference type="PANTHER" id="PTHR24421">
    <property type="entry name" value="NITRATE/NITRITE SENSOR PROTEIN NARX-RELATED"/>
    <property type="match status" value="1"/>
</dbReference>
<dbReference type="PANTHER" id="PTHR24421:SF10">
    <property type="entry name" value="NITRATE_NITRITE SENSOR PROTEIN NARQ"/>
    <property type="match status" value="1"/>
</dbReference>
<dbReference type="Proteomes" id="UP000468668">
    <property type="component" value="Unassembled WGS sequence"/>
</dbReference>
<keyword evidence="3" id="KW-0597">Phosphoprotein</keyword>
<dbReference type="InterPro" id="IPR011712">
    <property type="entry name" value="Sig_transdc_His_kin_sub3_dim/P"/>
</dbReference>